<keyword evidence="5" id="KW-0479">Metal-binding</keyword>
<dbReference type="InterPro" id="IPR006138">
    <property type="entry name" value="NADH_UQ_OxRdtase_20Kd_su"/>
</dbReference>
<keyword evidence="8" id="KW-1185">Reference proteome</keyword>
<comment type="caution">
    <text evidence="7">The sequence shown here is derived from an EMBL/GenBank/DDBJ whole genome shotgun (WGS) entry which is preliminary data.</text>
</comment>
<name>A0A6M0K526_9GAMM</name>
<keyword evidence="5" id="KW-0520">NAD</keyword>
<dbReference type="PANTHER" id="PTHR11995:SF14">
    <property type="entry name" value="NADH DEHYDROGENASE [UBIQUINONE] IRON-SULFUR PROTEIN 7, MITOCHONDRIAL"/>
    <property type="match status" value="1"/>
</dbReference>
<sequence length="210" mass="23871">MYHKTQCEGFQCEQAMLEVPGDAETVREGVLDKLIAWMRQRSLFVLAYGTGCGAIEMRPLMTSRFDAERFGIIGAATPRQADVLVISGYLALKTLRRVIRSYEQMQEPKYVIGLGSCTINGGMYWDSYNTVKQVDRYIPIDIYVNGCMPRPEALIEGFVALQQRIKQGGKAGYHQYRENIDWYKANQRKALGEEMPPAYTYDWYHAGGVA</sequence>
<dbReference type="Proteomes" id="UP000483379">
    <property type="component" value="Unassembled WGS sequence"/>
</dbReference>
<keyword evidence="2" id="KW-0874">Quinone</keyword>
<evidence type="ECO:0000256" key="2">
    <source>
        <dbReference type="ARBA" id="ARBA00022719"/>
    </source>
</evidence>
<dbReference type="GO" id="GO:0015990">
    <property type="term" value="P:electron transport coupled proton transport"/>
    <property type="evidence" value="ECO:0007669"/>
    <property type="project" value="TreeGrafter"/>
</dbReference>
<evidence type="ECO:0000256" key="1">
    <source>
        <dbReference type="ARBA" id="ARBA00009173"/>
    </source>
</evidence>
<evidence type="ECO:0000313" key="7">
    <source>
        <dbReference type="EMBL" id="NEV63697.1"/>
    </source>
</evidence>
<keyword evidence="4" id="KW-0830">Ubiquinone</keyword>
<dbReference type="RefSeq" id="WP_164454160.1">
    <property type="nucleotide sequence ID" value="NZ_JAAIJQ010000059.1"/>
</dbReference>
<dbReference type="GO" id="GO:0008137">
    <property type="term" value="F:NADH dehydrogenase (ubiquinone) activity"/>
    <property type="evidence" value="ECO:0007669"/>
    <property type="project" value="InterPro"/>
</dbReference>
<reference evidence="7 8" key="1">
    <citation type="submission" date="2020-02" db="EMBL/GenBank/DDBJ databases">
        <title>Genome sequences of Thiorhodococcus mannitoliphagus and Thiorhodococcus minor, purple sulfur photosynthetic bacteria in the gammaproteobacterial family, Chromatiaceae.</title>
        <authorList>
            <person name="Aviles F.A."/>
            <person name="Meyer T.E."/>
            <person name="Kyndt J.A."/>
        </authorList>
    </citation>
    <scope>NUCLEOTIDE SEQUENCE [LARGE SCALE GENOMIC DNA]</scope>
    <source>
        <strain evidence="7 8">DSM 11518</strain>
    </source>
</reference>
<evidence type="ECO:0000256" key="5">
    <source>
        <dbReference type="RuleBase" id="RU004464"/>
    </source>
</evidence>
<evidence type="ECO:0000259" key="6">
    <source>
        <dbReference type="Pfam" id="PF01058"/>
    </source>
</evidence>
<dbReference type="InterPro" id="IPR006137">
    <property type="entry name" value="NADH_UbQ_OxRdtase-like_20kDa"/>
</dbReference>
<dbReference type="EMBL" id="JAAIJQ010000059">
    <property type="protein sequence ID" value="NEV63697.1"/>
    <property type="molecule type" value="Genomic_DNA"/>
</dbReference>
<proteinExistence type="inferred from homology"/>
<accession>A0A6M0K526</accession>
<evidence type="ECO:0000256" key="4">
    <source>
        <dbReference type="ARBA" id="ARBA00023075"/>
    </source>
</evidence>
<keyword evidence="3" id="KW-1278">Translocase</keyword>
<dbReference type="NCBIfam" id="TIGR01957">
    <property type="entry name" value="nuoB_fam"/>
    <property type="match status" value="1"/>
</dbReference>
<dbReference type="GO" id="GO:0009060">
    <property type="term" value="P:aerobic respiration"/>
    <property type="evidence" value="ECO:0007669"/>
    <property type="project" value="TreeGrafter"/>
</dbReference>
<dbReference type="NCBIfam" id="NF005012">
    <property type="entry name" value="PRK06411.1"/>
    <property type="match status" value="1"/>
</dbReference>
<protein>
    <submittedName>
        <fullName evidence="7">NADH-quinone oxidoreductase subunit B</fullName>
    </submittedName>
</protein>
<dbReference type="GO" id="GO:0045271">
    <property type="term" value="C:respiratory chain complex I"/>
    <property type="evidence" value="ECO:0007669"/>
    <property type="project" value="TreeGrafter"/>
</dbReference>
<comment type="similarity">
    <text evidence="1 5">Belongs to the complex I 20 kDa subunit family.</text>
</comment>
<evidence type="ECO:0000313" key="8">
    <source>
        <dbReference type="Proteomes" id="UP000483379"/>
    </source>
</evidence>
<dbReference type="Gene3D" id="3.40.50.12280">
    <property type="match status" value="1"/>
</dbReference>
<dbReference type="Pfam" id="PF01058">
    <property type="entry name" value="Oxidored_q6"/>
    <property type="match status" value="1"/>
</dbReference>
<organism evidence="7 8">
    <name type="scientific">Thiorhodococcus minor</name>
    <dbReference type="NCBI Taxonomy" id="57489"/>
    <lineage>
        <taxon>Bacteria</taxon>
        <taxon>Pseudomonadati</taxon>
        <taxon>Pseudomonadota</taxon>
        <taxon>Gammaproteobacteria</taxon>
        <taxon>Chromatiales</taxon>
        <taxon>Chromatiaceae</taxon>
        <taxon>Thiorhodococcus</taxon>
    </lineage>
</organism>
<keyword evidence="5" id="KW-0004">4Fe-4S</keyword>
<dbReference type="GO" id="GO:0048038">
    <property type="term" value="F:quinone binding"/>
    <property type="evidence" value="ECO:0007669"/>
    <property type="project" value="UniProtKB-KW"/>
</dbReference>
<evidence type="ECO:0000256" key="3">
    <source>
        <dbReference type="ARBA" id="ARBA00022967"/>
    </source>
</evidence>
<dbReference type="GO" id="GO:0051539">
    <property type="term" value="F:4 iron, 4 sulfur cluster binding"/>
    <property type="evidence" value="ECO:0007669"/>
    <property type="project" value="UniProtKB-KW"/>
</dbReference>
<feature type="domain" description="NADH:ubiquinone oxidoreductase-like 20kDa subunit" evidence="6">
    <location>
        <begin position="51"/>
        <end position="161"/>
    </location>
</feature>
<dbReference type="GO" id="GO:0046872">
    <property type="term" value="F:metal ion binding"/>
    <property type="evidence" value="ECO:0007669"/>
    <property type="project" value="UniProtKB-KW"/>
</dbReference>
<keyword evidence="5" id="KW-0408">Iron</keyword>
<dbReference type="AlphaFoldDB" id="A0A6M0K526"/>
<dbReference type="PANTHER" id="PTHR11995">
    <property type="entry name" value="NADH DEHYDROGENASE"/>
    <property type="match status" value="1"/>
</dbReference>
<gene>
    <name evidence="7" type="ORF">G3446_17675</name>
</gene>
<dbReference type="SUPFAM" id="SSF56770">
    <property type="entry name" value="HydA/Nqo6-like"/>
    <property type="match status" value="1"/>
</dbReference>
<keyword evidence="5" id="KW-0411">Iron-sulfur</keyword>